<organism evidence="1">
    <name type="scientific">marine sediment metagenome</name>
    <dbReference type="NCBI Taxonomy" id="412755"/>
    <lineage>
        <taxon>unclassified sequences</taxon>
        <taxon>metagenomes</taxon>
        <taxon>ecological metagenomes</taxon>
    </lineage>
</organism>
<reference evidence="1" key="1">
    <citation type="journal article" date="2015" name="Nature">
        <title>Complex archaea that bridge the gap between prokaryotes and eukaryotes.</title>
        <authorList>
            <person name="Spang A."/>
            <person name="Saw J.H."/>
            <person name="Jorgensen S.L."/>
            <person name="Zaremba-Niedzwiedzka K."/>
            <person name="Martijn J."/>
            <person name="Lind A.E."/>
            <person name="van Eijk R."/>
            <person name="Schleper C."/>
            <person name="Guy L."/>
            <person name="Ettema T.J."/>
        </authorList>
    </citation>
    <scope>NUCLEOTIDE SEQUENCE</scope>
</reference>
<proteinExistence type="predicted"/>
<evidence type="ECO:0000313" key="1">
    <source>
        <dbReference type="EMBL" id="KKM82910.1"/>
    </source>
</evidence>
<name>A0A0F9N276_9ZZZZ</name>
<dbReference type="AlphaFoldDB" id="A0A0F9N276"/>
<comment type="caution">
    <text evidence="1">The sequence shown here is derived from an EMBL/GenBank/DDBJ whole genome shotgun (WGS) entry which is preliminary data.</text>
</comment>
<gene>
    <name evidence="1" type="ORF">LCGC14_1314670</name>
</gene>
<dbReference type="EMBL" id="LAZR01007792">
    <property type="protein sequence ID" value="KKM82910.1"/>
    <property type="molecule type" value="Genomic_DNA"/>
</dbReference>
<sequence>MPEIEDECIFIVQADQTTLSTKTNGDSIQIAGLHLNRQQAAALAYIINSPGDLKINIKVNV</sequence>
<accession>A0A0F9N276</accession>
<protein>
    <submittedName>
        <fullName evidence="1">Uncharacterized protein</fullName>
    </submittedName>
</protein>